<dbReference type="AlphaFoldDB" id="A0A0V1B1H5"/>
<evidence type="ECO:0000313" key="1">
    <source>
        <dbReference type="EMBL" id="KRY30371.1"/>
    </source>
</evidence>
<protein>
    <submittedName>
        <fullName evidence="1">Uncharacterized protein</fullName>
    </submittedName>
</protein>
<dbReference type="EMBL" id="JYDH01000143">
    <property type="protein sequence ID" value="KRY30371.1"/>
    <property type="molecule type" value="Genomic_DNA"/>
</dbReference>
<gene>
    <name evidence="1" type="ORF">T01_14146</name>
</gene>
<keyword evidence="2" id="KW-1185">Reference proteome</keyword>
<evidence type="ECO:0000313" key="2">
    <source>
        <dbReference type="Proteomes" id="UP000054776"/>
    </source>
</evidence>
<organism evidence="1 2">
    <name type="scientific">Trichinella spiralis</name>
    <name type="common">Trichina worm</name>
    <dbReference type="NCBI Taxonomy" id="6334"/>
    <lineage>
        <taxon>Eukaryota</taxon>
        <taxon>Metazoa</taxon>
        <taxon>Ecdysozoa</taxon>
        <taxon>Nematoda</taxon>
        <taxon>Enoplea</taxon>
        <taxon>Dorylaimia</taxon>
        <taxon>Trichinellida</taxon>
        <taxon>Trichinellidae</taxon>
        <taxon>Trichinella</taxon>
    </lineage>
</organism>
<reference evidence="1 2" key="1">
    <citation type="submission" date="2015-01" db="EMBL/GenBank/DDBJ databases">
        <title>Evolution of Trichinella species and genotypes.</title>
        <authorList>
            <person name="Korhonen P.K."/>
            <person name="Edoardo P."/>
            <person name="Giuseppe L.R."/>
            <person name="Gasser R.B."/>
        </authorList>
    </citation>
    <scope>NUCLEOTIDE SEQUENCE [LARGE SCALE GENOMIC DNA]</scope>
    <source>
        <strain evidence="1">ISS3</strain>
    </source>
</reference>
<name>A0A0V1B1H5_TRISP</name>
<dbReference type="OrthoDB" id="5918935at2759"/>
<dbReference type="Proteomes" id="UP000054776">
    <property type="component" value="Unassembled WGS sequence"/>
</dbReference>
<comment type="caution">
    <text evidence="1">The sequence shown here is derived from an EMBL/GenBank/DDBJ whole genome shotgun (WGS) entry which is preliminary data.</text>
</comment>
<accession>A0A0V1B1H5</accession>
<proteinExistence type="predicted"/>
<sequence>MFADKECFIMHIGWIFVLCFSFLRYSVATSKCYDLNGNMEADWKMHYENDKTYHFMGL</sequence>